<proteinExistence type="predicted"/>
<dbReference type="PANTHER" id="PTHR40590:SF1">
    <property type="entry name" value="CYTOPLASMIC PROTEIN"/>
    <property type="match status" value="1"/>
</dbReference>
<dbReference type="Proteomes" id="UP001242732">
    <property type="component" value="Chromosome"/>
</dbReference>
<keyword evidence="1" id="KW-0732">Signal</keyword>
<dbReference type="RefSeq" id="WP_011793903.1">
    <property type="nucleotide sequence ID" value="NZ_CP023687.1"/>
</dbReference>
<keyword evidence="3" id="KW-1185">Reference proteome</keyword>
<dbReference type="EMBL" id="CP127363">
    <property type="protein sequence ID" value="WIY48310.1"/>
    <property type="molecule type" value="Genomic_DNA"/>
</dbReference>
<dbReference type="PANTHER" id="PTHR40590">
    <property type="entry name" value="CYTOPLASMIC PROTEIN-RELATED"/>
    <property type="match status" value="1"/>
</dbReference>
<feature type="chain" id="PRO_5045387521" evidence="1">
    <location>
        <begin position="26"/>
        <end position="363"/>
    </location>
</feature>
<dbReference type="InterPro" id="IPR002816">
    <property type="entry name" value="TraB/PrgY/GumN_fam"/>
</dbReference>
<reference evidence="2 3" key="1">
    <citation type="submission" date="2023-06" db="EMBL/GenBank/DDBJ databases">
        <authorList>
            <person name="Ham H."/>
            <person name="Park D.S."/>
        </authorList>
    </citation>
    <scope>NUCLEOTIDE SEQUENCE [LARGE SCALE GENOMIC DNA]</scope>
    <source>
        <strain evidence="2 3">KACC 17005</strain>
    </source>
</reference>
<organism evidence="2 3">
    <name type="scientific">Paracidovorax citrulli</name>
    <name type="common">Acidovorax citrulli</name>
    <dbReference type="NCBI Taxonomy" id="80869"/>
    <lineage>
        <taxon>Bacteria</taxon>
        <taxon>Pseudomonadati</taxon>
        <taxon>Pseudomonadota</taxon>
        <taxon>Betaproteobacteria</taxon>
        <taxon>Burkholderiales</taxon>
        <taxon>Comamonadaceae</taxon>
        <taxon>Paracidovorax</taxon>
    </lineage>
</organism>
<dbReference type="CDD" id="cd14789">
    <property type="entry name" value="Tiki"/>
    <property type="match status" value="1"/>
</dbReference>
<protein>
    <submittedName>
        <fullName evidence="2">TraB/GumN family protein</fullName>
    </submittedName>
</protein>
<feature type="signal peptide" evidence="1">
    <location>
        <begin position="1"/>
        <end position="25"/>
    </location>
</feature>
<evidence type="ECO:0000313" key="2">
    <source>
        <dbReference type="EMBL" id="WIY48310.1"/>
    </source>
</evidence>
<sequence>MTLPAALRRLAAAGLFCLAPAMVPAQPAPATVPSTAPAAVPASAPASASASAARPAASVPAPAHAARRADCPPLPKPLDPAGIPQALQKARDRGLLWRVEKDGRTSWLYGTVHAARRGWMLPGPTVMAAVRASDRVALEMDLLDPTVVQKLQAALRKPADAPPLPPDLERRLAAQRDAACADPSVQQMRPELQVSSLVVMSARREGFDPAYGIDVVLAGLARGLHKPVVSLESVELQVQTLASDDPKETAAAVASGLDQLENHSARETLTTLATAWSDGRANLLETYGQWCGCQRTPEERQAFEQLVVARNPGMARAIVAEHRAGHSVFAAVGALHMVGPQGLPTLLAREGFRVERVEWPARP</sequence>
<dbReference type="InterPro" id="IPR047111">
    <property type="entry name" value="YbaP-like"/>
</dbReference>
<evidence type="ECO:0000313" key="3">
    <source>
        <dbReference type="Proteomes" id="UP001242732"/>
    </source>
</evidence>
<gene>
    <name evidence="2" type="ORF">QRO08_21195</name>
</gene>
<accession>A0ABY9AN29</accession>
<name>A0ABY9AN29_PARCI</name>
<evidence type="ECO:0000256" key="1">
    <source>
        <dbReference type="SAM" id="SignalP"/>
    </source>
</evidence>
<dbReference type="Pfam" id="PF01963">
    <property type="entry name" value="TraB_PrgY_gumN"/>
    <property type="match status" value="1"/>
</dbReference>